<evidence type="ECO:0000313" key="1">
    <source>
        <dbReference type="EMBL" id="MCW3784209.1"/>
    </source>
</evidence>
<comment type="caution">
    <text evidence="1">The sequence shown here is derived from an EMBL/GenBank/DDBJ whole genome shotgun (WGS) entry which is preliminary data.</text>
</comment>
<keyword evidence="2" id="KW-1185">Reference proteome</keyword>
<dbReference type="Gene3D" id="1.20.58.760">
    <property type="entry name" value="Peptidase M41"/>
    <property type="match status" value="1"/>
</dbReference>
<dbReference type="RefSeq" id="WP_264773479.1">
    <property type="nucleotide sequence ID" value="NZ_JAPDOG010000034.1"/>
</dbReference>
<organism evidence="1 2">
    <name type="scientific">Defluviimonas salinarum</name>
    <dbReference type="NCBI Taxonomy" id="2992147"/>
    <lineage>
        <taxon>Bacteria</taxon>
        <taxon>Pseudomonadati</taxon>
        <taxon>Pseudomonadota</taxon>
        <taxon>Alphaproteobacteria</taxon>
        <taxon>Rhodobacterales</taxon>
        <taxon>Paracoccaceae</taxon>
        <taxon>Albidovulum</taxon>
    </lineage>
</organism>
<protein>
    <submittedName>
        <fullName evidence="1">Uncharacterized protein</fullName>
    </submittedName>
</protein>
<dbReference type="InterPro" id="IPR037219">
    <property type="entry name" value="Peptidase_M41-like"/>
</dbReference>
<sequence length="112" mass="11673">MNSDLAQATALAASLDTRLGLGAHGPVWRGQAAGTGSEDPADISRVRARLEQAERRAGAILEANRAVLVSMAAALVEARELAGEELGRWLEQIARIPEVSTQAPGADECAEA</sequence>
<evidence type="ECO:0000313" key="2">
    <source>
        <dbReference type="Proteomes" id="UP001207582"/>
    </source>
</evidence>
<reference evidence="1 2" key="1">
    <citation type="submission" date="2022-10" db="EMBL/GenBank/DDBJ databases">
        <title>Defluviimonas sp. CAU 1641 isolated from mud.</title>
        <authorList>
            <person name="Kim W."/>
        </authorList>
    </citation>
    <scope>NUCLEOTIDE SEQUENCE [LARGE SCALE GENOMIC DNA]</scope>
    <source>
        <strain evidence="1 2">CAU 1641</strain>
    </source>
</reference>
<gene>
    <name evidence="1" type="ORF">OM960_22000</name>
</gene>
<accession>A0ABT3J9Y1</accession>
<dbReference type="EMBL" id="JAPDOG010000034">
    <property type="protein sequence ID" value="MCW3784209.1"/>
    <property type="molecule type" value="Genomic_DNA"/>
</dbReference>
<dbReference type="SUPFAM" id="SSF140990">
    <property type="entry name" value="FtsH protease domain-like"/>
    <property type="match status" value="1"/>
</dbReference>
<name>A0ABT3J9Y1_9RHOB</name>
<dbReference type="Proteomes" id="UP001207582">
    <property type="component" value="Unassembled WGS sequence"/>
</dbReference>
<proteinExistence type="predicted"/>